<evidence type="ECO:0000313" key="3">
    <source>
        <dbReference type="Proteomes" id="UP001630127"/>
    </source>
</evidence>
<sequence>MPLVRGMWLSTRSLVSLCLNSRLVTAYELDLADDHLSAILHLSRKIMTAFPRPVAIAWLKDVTGVKLNGWLLLREFRTSHQVEA</sequence>
<proteinExistence type="predicted"/>
<accession>A0ABD3AUI8</accession>
<dbReference type="AlphaFoldDB" id="A0ABD3AUI8"/>
<keyword evidence="1" id="KW-0732">Signal</keyword>
<feature type="signal peptide" evidence="1">
    <location>
        <begin position="1"/>
        <end position="26"/>
    </location>
</feature>
<evidence type="ECO:0000313" key="2">
    <source>
        <dbReference type="EMBL" id="KAL3534892.1"/>
    </source>
</evidence>
<feature type="chain" id="PRO_5044761885" evidence="1">
    <location>
        <begin position="27"/>
        <end position="84"/>
    </location>
</feature>
<dbReference type="Proteomes" id="UP001630127">
    <property type="component" value="Unassembled WGS sequence"/>
</dbReference>
<keyword evidence="3" id="KW-1185">Reference proteome</keyword>
<gene>
    <name evidence="2" type="ORF">ACH5RR_003353</name>
</gene>
<reference evidence="2 3" key="1">
    <citation type="submission" date="2024-11" db="EMBL/GenBank/DDBJ databases">
        <title>A near-complete genome assembly of Cinchona calisaya.</title>
        <authorList>
            <person name="Lian D.C."/>
            <person name="Zhao X.W."/>
            <person name="Wei L."/>
        </authorList>
    </citation>
    <scope>NUCLEOTIDE SEQUENCE [LARGE SCALE GENOMIC DNA]</scope>
    <source>
        <tissue evidence="2">Nenye</tissue>
    </source>
</reference>
<comment type="caution">
    <text evidence="2">The sequence shown here is derived from an EMBL/GenBank/DDBJ whole genome shotgun (WGS) entry which is preliminary data.</text>
</comment>
<name>A0ABD3AUI8_9GENT</name>
<evidence type="ECO:0000256" key="1">
    <source>
        <dbReference type="SAM" id="SignalP"/>
    </source>
</evidence>
<dbReference type="EMBL" id="JBJUIK010000002">
    <property type="protein sequence ID" value="KAL3534892.1"/>
    <property type="molecule type" value="Genomic_DNA"/>
</dbReference>
<organism evidence="2 3">
    <name type="scientific">Cinchona calisaya</name>
    <dbReference type="NCBI Taxonomy" id="153742"/>
    <lineage>
        <taxon>Eukaryota</taxon>
        <taxon>Viridiplantae</taxon>
        <taxon>Streptophyta</taxon>
        <taxon>Embryophyta</taxon>
        <taxon>Tracheophyta</taxon>
        <taxon>Spermatophyta</taxon>
        <taxon>Magnoliopsida</taxon>
        <taxon>eudicotyledons</taxon>
        <taxon>Gunneridae</taxon>
        <taxon>Pentapetalae</taxon>
        <taxon>asterids</taxon>
        <taxon>lamiids</taxon>
        <taxon>Gentianales</taxon>
        <taxon>Rubiaceae</taxon>
        <taxon>Cinchonoideae</taxon>
        <taxon>Cinchoneae</taxon>
        <taxon>Cinchona</taxon>
    </lineage>
</organism>
<protein>
    <submittedName>
        <fullName evidence="2">Uncharacterized protein</fullName>
    </submittedName>
</protein>